<dbReference type="EMBL" id="WTYZ01000001">
    <property type="protein sequence ID" value="MXO81780.1"/>
    <property type="molecule type" value="Genomic_DNA"/>
</dbReference>
<dbReference type="Gene3D" id="3.40.47.10">
    <property type="match status" value="1"/>
</dbReference>
<dbReference type="InterPro" id="IPR040771">
    <property type="entry name" value="TLP1_add_C"/>
</dbReference>
<evidence type="ECO:0000256" key="2">
    <source>
        <dbReference type="ARBA" id="ARBA00022679"/>
    </source>
</evidence>
<dbReference type="SUPFAM" id="SSF53901">
    <property type="entry name" value="Thiolase-like"/>
    <property type="match status" value="2"/>
</dbReference>
<comment type="similarity">
    <text evidence="1">Belongs to the thiolase-like superfamily. Thiolase family.</text>
</comment>
<dbReference type="AlphaFoldDB" id="A0A844Z4N8"/>
<dbReference type="GO" id="GO:0016746">
    <property type="term" value="F:acyltransferase activity"/>
    <property type="evidence" value="ECO:0007669"/>
    <property type="project" value="UniProtKB-KW"/>
</dbReference>
<dbReference type="PANTHER" id="PTHR18919:SF139">
    <property type="entry name" value="THIOLASE-LIKE PROTEIN TYPE 1 ADDITIONAL C-TERMINAL DOMAIN-CONTAINING PROTEIN"/>
    <property type="match status" value="1"/>
</dbReference>
<sequence length="506" mass="54255">MSAKDPSRIPVIIGVGQINDRADDPREGLDPVELMAEALRRADQDAGGDWLSQVESLAVVDQIAFRHLNPVVGAVAEALKISPGHTYQTPLPMGDSPIMLLNEAANRIGAGAVKVAAVVGAEALRTAAKLAALAKGGSPSDHNKMRARKKKTAASYPAQYGLVAPVDIYPLYENATRAAWEQSLGEGQAESGVIWSLFSKVAAEHDGAWIREEKSAEEVCTPSATNRPIAFPYTKFMVANSSVNQGAGFIVTSLAMARERGVPEDQIIYVGHGAAAHEHDDILQRDRYDYSAGMEVSLTETLRLNQMTLDDIHHAELYSCFPCVPKMARRVIGWPEDREATVFGGLTFGGGPIGNYMSHAVVAMVQKLRGDHESGGANGLLFANGGYATHNHSIVVSSRPLEAASFPQMFDYQDAADAKRDPTPMLDEQYEGAGTIESYTVFYNRDGSPRDGVVVARNPAGARFLAKVAGNNHAMIAFLTDGSSEPVGTEGTGERGDDGLLYWRSA</sequence>
<gene>
    <name evidence="5" type="ORF">GRI35_00145</name>
</gene>
<evidence type="ECO:0000313" key="5">
    <source>
        <dbReference type="EMBL" id="MXO81780.1"/>
    </source>
</evidence>
<evidence type="ECO:0000259" key="4">
    <source>
        <dbReference type="Pfam" id="PF18313"/>
    </source>
</evidence>
<protein>
    <submittedName>
        <fullName evidence="5">Acetyl-CoA acetyltransferase</fullName>
    </submittedName>
</protein>
<proteinExistence type="inferred from homology"/>
<accession>A0A844Z4N8</accession>
<dbReference type="Pfam" id="PF18313">
    <property type="entry name" value="TLP1_add_C"/>
    <property type="match status" value="1"/>
</dbReference>
<dbReference type="Proteomes" id="UP000460290">
    <property type="component" value="Unassembled WGS sequence"/>
</dbReference>
<dbReference type="Gene3D" id="2.40.50.840">
    <property type="match status" value="1"/>
</dbReference>
<evidence type="ECO:0000256" key="3">
    <source>
        <dbReference type="ARBA" id="ARBA00023315"/>
    </source>
</evidence>
<keyword evidence="6" id="KW-1185">Reference proteome</keyword>
<evidence type="ECO:0000313" key="6">
    <source>
        <dbReference type="Proteomes" id="UP000460290"/>
    </source>
</evidence>
<dbReference type="RefSeq" id="WP_160612149.1">
    <property type="nucleotide sequence ID" value="NZ_JAUFQM010000001.1"/>
</dbReference>
<organism evidence="5 6">
    <name type="scientific">Pontixanthobacter aestiaquae</name>
    <dbReference type="NCBI Taxonomy" id="1509367"/>
    <lineage>
        <taxon>Bacteria</taxon>
        <taxon>Pseudomonadati</taxon>
        <taxon>Pseudomonadota</taxon>
        <taxon>Alphaproteobacteria</taxon>
        <taxon>Sphingomonadales</taxon>
        <taxon>Erythrobacteraceae</taxon>
        <taxon>Pontixanthobacter</taxon>
    </lineage>
</organism>
<keyword evidence="2 5" id="KW-0808">Transferase</keyword>
<dbReference type="OrthoDB" id="4470569at2"/>
<dbReference type="PANTHER" id="PTHR18919">
    <property type="entry name" value="ACETYL-COA C-ACYLTRANSFERASE"/>
    <property type="match status" value="1"/>
</dbReference>
<reference evidence="5 6" key="1">
    <citation type="submission" date="2019-12" db="EMBL/GenBank/DDBJ databases">
        <title>Genomic-based taxomic classification of the family Erythrobacteraceae.</title>
        <authorList>
            <person name="Xu L."/>
        </authorList>
    </citation>
    <scope>NUCLEOTIDE SEQUENCE [LARGE SCALE GENOMIC DNA]</scope>
    <source>
        <strain evidence="5 6">KCTC 42006</strain>
    </source>
</reference>
<dbReference type="InterPro" id="IPR016039">
    <property type="entry name" value="Thiolase-like"/>
</dbReference>
<keyword evidence="3" id="KW-0012">Acyltransferase</keyword>
<feature type="domain" description="Thiolase-like protein type 1 additional C-terminal" evidence="4">
    <location>
        <begin position="420"/>
        <end position="489"/>
    </location>
</feature>
<comment type="caution">
    <text evidence="5">The sequence shown here is derived from an EMBL/GenBank/DDBJ whole genome shotgun (WGS) entry which is preliminary data.</text>
</comment>
<evidence type="ECO:0000256" key="1">
    <source>
        <dbReference type="ARBA" id="ARBA00010982"/>
    </source>
</evidence>
<name>A0A844Z4N8_9SPHN</name>